<dbReference type="Gene3D" id="3.90.1150.10">
    <property type="entry name" value="Aspartate Aminotransferase, domain 1"/>
    <property type="match status" value="1"/>
</dbReference>
<evidence type="ECO:0000256" key="10">
    <source>
        <dbReference type="SAM" id="MobiDB-lite"/>
    </source>
</evidence>
<dbReference type="PANTHER" id="PTHR48097:SF9">
    <property type="entry name" value="L-THREONINE ALDOLASE"/>
    <property type="match status" value="1"/>
</dbReference>
<dbReference type="Gene3D" id="3.40.640.10">
    <property type="entry name" value="Type I PLP-dependent aspartate aminotransferase-like (Major domain)"/>
    <property type="match status" value="1"/>
</dbReference>
<dbReference type="OrthoDB" id="10261951at2759"/>
<evidence type="ECO:0000256" key="4">
    <source>
        <dbReference type="ARBA" id="ARBA00023239"/>
    </source>
</evidence>
<evidence type="ECO:0000259" key="11">
    <source>
        <dbReference type="Pfam" id="PF01212"/>
    </source>
</evidence>
<dbReference type="RefSeq" id="XP_031854373.1">
    <property type="nucleotide sequence ID" value="XM_031998482.1"/>
</dbReference>
<dbReference type="InterPro" id="IPR023603">
    <property type="entry name" value="Low_specificity_L-TA-like"/>
</dbReference>
<dbReference type="GO" id="GO:0008732">
    <property type="term" value="F:L-allo-threonine aldolase activity"/>
    <property type="evidence" value="ECO:0007669"/>
    <property type="project" value="TreeGrafter"/>
</dbReference>
<evidence type="ECO:0000256" key="3">
    <source>
        <dbReference type="ARBA" id="ARBA00022898"/>
    </source>
</evidence>
<comment type="catalytic activity">
    <reaction evidence="6">
        <text>L-allo-threonine = acetaldehyde + glycine</text>
        <dbReference type="Rhea" id="RHEA:26209"/>
        <dbReference type="ChEBI" id="CHEBI:15343"/>
        <dbReference type="ChEBI" id="CHEBI:57305"/>
        <dbReference type="ChEBI" id="CHEBI:58585"/>
        <dbReference type="EC" id="4.1.2.48"/>
    </reaction>
</comment>
<evidence type="ECO:0000313" key="12">
    <source>
        <dbReference type="EMBL" id="VVT53821.1"/>
    </source>
</evidence>
<comment type="pathway">
    <text evidence="7">Amino-acid degradation; L-threonine degradation via aldolase pathway; acetaldehyde and glycine from L-threonine: step 1/1.</text>
</comment>
<dbReference type="InterPro" id="IPR001597">
    <property type="entry name" value="ArAA_b-elim_lyase/Thr_aldolase"/>
</dbReference>
<evidence type="ECO:0000256" key="2">
    <source>
        <dbReference type="ARBA" id="ARBA00006966"/>
    </source>
</evidence>
<dbReference type="EC" id="4.1.2.48" evidence="8"/>
<dbReference type="PANTHER" id="PTHR48097">
    <property type="entry name" value="L-THREONINE ALDOLASE-RELATED"/>
    <property type="match status" value="1"/>
</dbReference>
<dbReference type="Pfam" id="PF01212">
    <property type="entry name" value="Beta_elim_lyase"/>
    <property type="match status" value="1"/>
</dbReference>
<comment type="cofactor">
    <cofactor evidence="1">
        <name>pyridoxal 5'-phosphate</name>
        <dbReference type="ChEBI" id="CHEBI:597326"/>
    </cofactor>
</comment>
<comment type="catalytic activity">
    <reaction evidence="5">
        <text>L-threonine = acetaldehyde + glycine</text>
        <dbReference type="Rhea" id="RHEA:19625"/>
        <dbReference type="ChEBI" id="CHEBI:15343"/>
        <dbReference type="ChEBI" id="CHEBI:57305"/>
        <dbReference type="ChEBI" id="CHEBI:57926"/>
        <dbReference type="EC" id="4.1.2.48"/>
    </reaction>
</comment>
<dbReference type="PIRSF" id="PIRSF017617">
    <property type="entry name" value="Thr_aldolase"/>
    <property type="match status" value="1"/>
</dbReference>
<dbReference type="SUPFAM" id="SSF53383">
    <property type="entry name" value="PLP-dependent transferases"/>
    <property type="match status" value="1"/>
</dbReference>
<name>A0A5E8BRW7_9ASCO</name>
<keyword evidence="3" id="KW-0663">Pyridoxal phosphate</keyword>
<dbReference type="NCBIfam" id="NF041359">
    <property type="entry name" value="GntG_guanitoxin"/>
    <property type="match status" value="1"/>
</dbReference>
<gene>
    <name evidence="12" type="ORF">SAPINGB_P003767</name>
</gene>
<feature type="modified residue" description="N6-(pyridoxal phosphate)lysine" evidence="9">
    <location>
        <position position="203"/>
    </location>
</feature>
<dbReference type="InterPro" id="IPR015424">
    <property type="entry name" value="PyrdxlP-dep_Trfase"/>
</dbReference>
<comment type="similarity">
    <text evidence="2">Belongs to the threonine aldolase family.</text>
</comment>
<feature type="domain" description="Aromatic amino acid beta-eliminating lyase/threonine aldolase" evidence="11">
    <location>
        <begin position="7"/>
        <end position="288"/>
    </location>
</feature>
<accession>A0A5E8BRW7</accession>
<dbReference type="Proteomes" id="UP000398389">
    <property type="component" value="Unassembled WGS sequence"/>
</dbReference>
<evidence type="ECO:0000256" key="1">
    <source>
        <dbReference type="ARBA" id="ARBA00001933"/>
    </source>
</evidence>
<evidence type="ECO:0000256" key="6">
    <source>
        <dbReference type="ARBA" id="ARBA00050939"/>
    </source>
</evidence>
<evidence type="ECO:0000256" key="9">
    <source>
        <dbReference type="PIRSR" id="PIRSR017617-1"/>
    </source>
</evidence>
<dbReference type="InterPro" id="IPR015422">
    <property type="entry name" value="PyrdxlP-dep_Trfase_small"/>
</dbReference>
<keyword evidence="13" id="KW-1185">Reference proteome</keyword>
<sequence length="373" mass="41008">MTRSSKEFRSDTFTVPSERMMEAIREASVGDSVYEEDEDTNSLQKRIQELTGKAGALFFPSGTMSNQVGVRSNLHQPPYSIVADDRAHVYRNEAAGLAILSQAIVYPAFPSNGLYLTLEDIKKRVIDFKDIHVATTKLVCLENTLNGIIMPLDEIKRISEYAKANGIRMHLDGARLWNASAETGISLKEYCQYFDTVSLCLSKGLGAPIGSVLVADETTIETARWIRKQQGGGMRQVGLLAAPANVAIDEVWPTMKATHLVVKKLAQYLEEELSYKFEGPVETNFIFIDGPRSGVDIVILEEEAKKRGLNVVSNRLAFHYQISPEAIELLKEAAKAALERSREIGVKPEGGDSEGIAVAGSKSGSHKYAPVKN</sequence>
<dbReference type="GO" id="GO:0006545">
    <property type="term" value="P:glycine biosynthetic process"/>
    <property type="evidence" value="ECO:0007669"/>
    <property type="project" value="TreeGrafter"/>
</dbReference>
<feature type="region of interest" description="Disordered" evidence="10">
    <location>
        <begin position="344"/>
        <end position="373"/>
    </location>
</feature>
<reference evidence="12 13" key="1">
    <citation type="submission" date="2019-09" db="EMBL/GenBank/DDBJ databases">
        <authorList>
            <person name="Brejova B."/>
        </authorList>
    </citation>
    <scope>NUCLEOTIDE SEQUENCE [LARGE SCALE GENOMIC DNA]</scope>
</reference>
<dbReference type="FunFam" id="3.40.640.10:FF:000030">
    <property type="entry name" value="Low-specificity L-threonine aldolase"/>
    <property type="match status" value="1"/>
</dbReference>
<evidence type="ECO:0000256" key="7">
    <source>
        <dbReference type="ARBA" id="ARBA00060555"/>
    </source>
</evidence>
<dbReference type="InterPro" id="IPR015421">
    <property type="entry name" value="PyrdxlP-dep_Trfase_major"/>
</dbReference>
<protein>
    <recommendedName>
        <fullName evidence="8">low-specificity L-threonine aldolase</fullName>
        <ecNumber evidence="8">4.1.2.48</ecNumber>
    </recommendedName>
</protein>
<keyword evidence="4" id="KW-0456">Lyase</keyword>
<dbReference type="EMBL" id="CABVLU010000003">
    <property type="protein sequence ID" value="VVT53821.1"/>
    <property type="molecule type" value="Genomic_DNA"/>
</dbReference>
<proteinExistence type="inferred from homology"/>
<evidence type="ECO:0000256" key="5">
    <source>
        <dbReference type="ARBA" id="ARBA00050410"/>
    </source>
</evidence>
<organism evidence="12 13">
    <name type="scientific">Magnusiomyces paraingens</name>
    <dbReference type="NCBI Taxonomy" id="2606893"/>
    <lineage>
        <taxon>Eukaryota</taxon>
        <taxon>Fungi</taxon>
        <taxon>Dikarya</taxon>
        <taxon>Ascomycota</taxon>
        <taxon>Saccharomycotina</taxon>
        <taxon>Dipodascomycetes</taxon>
        <taxon>Dipodascales</taxon>
        <taxon>Dipodascaceae</taxon>
        <taxon>Magnusiomyces</taxon>
    </lineage>
</organism>
<dbReference type="GeneID" id="43582582"/>
<evidence type="ECO:0000256" key="8">
    <source>
        <dbReference type="ARBA" id="ARBA00066573"/>
    </source>
</evidence>
<dbReference type="GO" id="GO:0006567">
    <property type="term" value="P:L-threonine catabolic process"/>
    <property type="evidence" value="ECO:0007669"/>
    <property type="project" value="TreeGrafter"/>
</dbReference>
<dbReference type="GO" id="GO:0005829">
    <property type="term" value="C:cytosol"/>
    <property type="evidence" value="ECO:0007669"/>
    <property type="project" value="TreeGrafter"/>
</dbReference>
<dbReference type="AlphaFoldDB" id="A0A5E8BRW7"/>
<evidence type="ECO:0000313" key="13">
    <source>
        <dbReference type="Proteomes" id="UP000398389"/>
    </source>
</evidence>